<evidence type="ECO:0000313" key="1">
    <source>
        <dbReference type="EMBL" id="TQF14457.1"/>
    </source>
</evidence>
<organism evidence="1 2">
    <name type="scientific">Myxococcus llanfairpwllgwyngyllgogerychwyrndrobwllllantysiliogogogochensis</name>
    <dbReference type="NCBI Taxonomy" id="2590453"/>
    <lineage>
        <taxon>Bacteria</taxon>
        <taxon>Pseudomonadati</taxon>
        <taxon>Myxococcota</taxon>
        <taxon>Myxococcia</taxon>
        <taxon>Myxococcales</taxon>
        <taxon>Cystobacterineae</taxon>
        <taxon>Myxococcaceae</taxon>
        <taxon>Myxococcus</taxon>
    </lineage>
</organism>
<gene>
    <name evidence="1" type="ORF">FJV41_18595</name>
</gene>
<dbReference type="EMBL" id="VIFM01000068">
    <property type="protein sequence ID" value="TQF14457.1"/>
    <property type="molecule type" value="Genomic_DNA"/>
</dbReference>
<dbReference type="RefSeq" id="WP_141643853.1">
    <property type="nucleotide sequence ID" value="NZ_VIFM01000068.1"/>
</dbReference>
<proteinExistence type="predicted"/>
<protein>
    <submittedName>
        <fullName evidence="1">Uncharacterized protein</fullName>
    </submittedName>
</protein>
<evidence type="ECO:0000313" key="2">
    <source>
        <dbReference type="Proteomes" id="UP000315369"/>
    </source>
</evidence>
<dbReference type="Proteomes" id="UP000315369">
    <property type="component" value="Unassembled WGS sequence"/>
</dbReference>
<dbReference type="OrthoDB" id="6829668at2"/>
<reference evidence="1 2" key="1">
    <citation type="submission" date="2019-06" db="EMBL/GenBank/DDBJ databases">
        <authorList>
            <person name="Livingstone P."/>
            <person name="Whitworth D."/>
        </authorList>
    </citation>
    <scope>NUCLEOTIDE SEQUENCE [LARGE SCALE GENOMIC DNA]</scope>
    <source>
        <strain evidence="1 2">AM401</strain>
    </source>
</reference>
<keyword evidence="2" id="KW-1185">Reference proteome</keyword>
<name>A0A540WZN6_9BACT</name>
<dbReference type="AlphaFoldDB" id="A0A540WZN6"/>
<sequence length="308" mass="33312">MSGLTDAEFLRDAYIQEGLSPVPGVVIAACTVGDDYDNPGNRIGVRRDGAWLEFEVFGEAVLSVDATEAGLAYVLGENGTVIRFDWKTPRTRDALKASRKVFKNAAVEDLGPLRRLRVLGNDVVCVGSVGQAYVLGKARFSTLPQLTIDGEDVTLEALAGHGRDDFMAATSEGHLAHFDGKRWRRISLPLETGFNGVCTLKSGYALCGGEGAVLLGSGDDWRVIRPPDTERDYYGIATFQDHVYVAHLGGIDRVVGDRLKPVAISKADSLRFTGLRGAGNGVWALADRTVGWIHDDRWHTVAAEPPSE</sequence>
<accession>A0A540WZN6</accession>
<comment type="caution">
    <text evidence="1">The sequence shown here is derived from an EMBL/GenBank/DDBJ whole genome shotgun (WGS) entry which is preliminary data.</text>
</comment>